<dbReference type="AlphaFoldDB" id="A0A1Q9F1H5"/>
<reference evidence="1 2" key="1">
    <citation type="submission" date="2016-02" db="EMBL/GenBank/DDBJ databases">
        <title>Genome analysis of coral dinoflagellate symbionts highlights evolutionary adaptations to a symbiotic lifestyle.</title>
        <authorList>
            <person name="Aranda M."/>
            <person name="Li Y."/>
            <person name="Liew Y.J."/>
            <person name="Baumgarten S."/>
            <person name="Simakov O."/>
            <person name="Wilson M."/>
            <person name="Piel J."/>
            <person name="Ashoor H."/>
            <person name="Bougouffa S."/>
            <person name="Bajic V.B."/>
            <person name="Ryu T."/>
            <person name="Ravasi T."/>
            <person name="Bayer T."/>
            <person name="Micklem G."/>
            <person name="Kim H."/>
            <person name="Bhak J."/>
            <person name="Lajeunesse T.C."/>
            <person name="Voolstra C.R."/>
        </authorList>
    </citation>
    <scope>NUCLEOTIDE SEQUENCE [LARGE SCALE GENOMIC DNA]</scope>
    <source>
        <strain evidence="1 2">CCMP2467</strain>
    </source>
</reference>
<comment type="caution">
    <text evidence="1">The sequence shown here is derived from an EMBL/GenBank/DDBJ whole genome shotgun (WGS) entry which is preliminary data.</text>
</comment>
<dbReference type="InterPro" id="IPR036397">
    <property type="entry name" value="RNaseH_sf"/>
</dbReference>
<dbReference type="EMBL" id="LSRX01000027">
    <property type="protein sequence ID" value="OLQ13501.1"/>
    <property type="molecule type" value="Genomic_DNA"/>
</dbReference>
<name>A0A1Q9F1H5_SYMMI</name>
<accession>A0A1Q9F1H5</accession>
<dbReference type="SUPFAM" id="SSF53098">
    <property type="entry name" value="Ribonuclease H-like"/>
    <property type="match status" value="1"/>
</dbReference>
<evidence type="ECO:0008006" key="3">
    <source>
        <dbReference type="Google" id="ProtNLM"/>
    </source>
</evidence>
<dbReference type="Proteomes" id="UP000186817">
    <property type="component" value="Unassembled WGS sequence"/>
</dbReference>
<dbReference type="GO" id="GO:0003676">
    <property type="term" value="F:nucleic acid binding"/>
    <property type="evidence" value="ECO:0007669"/>
    <property type="project" value="InterPro"/>
</dbReference>
<gene>
    <name evidence="1" type="ORF">AK812_SmicGene2505</name>
</gene>
<evidence type="ECO:0000313" key="2">
    <source>
        <dbReference type="Proteomes" id="UP000186817"/>
    </source>
</evidence>
<organism evidence="1 2">
    <name type="scientific">Symbiodinium microadriaticum</name>
    <name type="common">Dinoflagellate</name>
    <name type="synonym">Zooxanthella microadriatica</name>
    <dbReference type="NCBI Taxonomy" id="2951"/>
    <lineage>
        <taxon>Eukaryota</taxon>
        <taxon>Sar</taxon>
        <taxon>Alveolata</taxon>
        <taxon>Dinophyceae</taxon>
        <taxon>Suessiales</taxon>
        <taxon>Symbiodiniaceae</taxon>
        <taxon>Symbiodinium</taxon>
    </lineage>
</organism>
<dbReference type="Gene3D" id="3.30.420.10">
    <property type="entry name" value="Ribonuclease H-like superfamily/Ribonuclease H"/>
    <property type="match status" value="1"/>
</dbReference>
<dbReference type="OrthoDB" id="441414at2759"/>
<dbReference type="InterPro" id="IPR012337">
    <property type="entry name" value="RNaseH-like_sf"/>
</dbReference>
<protein>
    <recommendedName>
        <fullName evidence="3">RNase H type-1 domain-containing protein</fullName>
    </recommendedName>
</protein>
<keyword evidence="2" id="KW-1185">Reference proteome</keyword>
<proteinExistence type="predicted"/>
<evidence type="ECO:0000313" key="1">
    <source>
        <dbReference type="EMBL" id="OLQ13501.1"/>
    </source>
</evidence>
<sequence length="507" mass="55688">MWARASSPKTSFAIVPSARLSTYETTNLAPALDALTAVLQKQVWEQLTLQELRRECQVVFTGLRSRSEGEQRQGGSANVIAPLAVRRLSSQATPGAVTVMDLDNGDELGCEDDESTVPGSPIEIEGGSIKDQVGLRGDRDPDEDLQIVIGGSGPAVGGLKAFYRDKYDPVDIQHMHDPLALYKAQVGSFMPAPALVTKEELEQVLLQTKSRKSCGQDGAPYELWCAVLQSEAADHLVDFVNRILLEDVDFPDEWLNPQIVLLPKVKEPKHPKDFRPIVLAATLSKLVTKVFLVRLRDRFPPMPTGQLSAQKGAQSLEGEELRWRRNLVATDHGTQSTLKPFWATGDMLHGFRKTGDRFWLLPQTHPPIDPPYPSSFKHVQDTEEVDEVSCFTFACEGSRKGTLLGAGVAVLPPYGEIPKDAILCGFPVRGAPATNIRAELVGATKALEMCLQLMTKVPEGRIVLLTDSAYVLQVLEGGSHFFVRTADYNRAFVPEQGAQIPDLLGMW</sequence>